<organism evidence="2 3">
    <name type="scientific">Podarcis muralis</name>
    <name type="common">Wall lizard</name>
    <name type="synonym">Lacerta muralis</name>
    <dbReference type="NCBI Taxonomy" id="64176"/>
    <lineage>
        <taxon>Eukaryota</taxon>
        <taxon>Metazoa</taxon>
        <taxon>Chordata</taxon>
        <taxon>Craniata</taxon>
        <taxon>Vertebrata</taxon>
        <taxon>Euteleostomi</taxon>
        <taxon>Lepidosauria</taxon>
        <taxon>Squamata</taxon>
        <taxon>Bifurcata</taxon>
        <taxon>Unidentata</taxon>
        <taxon>Episquamata</taxon>
        <taxon>Laterata</taxon>
        <taxon>Lacertibaenia</taxon>
        <taxon>Lacertidae</taxon>
        <taxon>Podarcis</taxon>
    </lineage>
</organism>
<dbReference type="Ensembl" id="ENSPMRT00000001587.1">
    <property type="protein sequence ID" value="ENSPMRP00000001494.1"/>
    <property type="gene ID" value="ENSPMRG00000001118.1"/>
</dbReference>
<proteinExistence type="predicted"/>
<feature type="compositionally biased region" description="Basic and acidic residues" evidence="1">
    <location>
        <begin position="281"/>
        <end position="294"/>
    </location>
</feature>
<dbReference type="GeneTree" id="ENSGT01150000287023"/>
<evidence type="ECO:0000256" key="1">
    <source>
        <dbReference type="SAM" id="MobiDB-lite"/>
    </source>
</evidence>
<keyword evidence="3" id="KW-1185">Reference proteome</keyword>
<dbReference type="Proteomes" id="UP000472272">
    <property type="component" value="Chromosome 3"/>
</dbReference>
<reference evidence="2" key="3">
    <citation type="submission" date="2025-09" db="UniProtKB">
        <authorList>
            <consortium name="Ensembl"/>
        </authorList>
    </citation>
    <scope>IDENTIFICATION</scope>
</reference>
<feature type="compositionally biased region" description="Low complexity" evidence="1">
    <location>
        <begin position="295"/>
        <end position="305"/>
    </location>
</feature>
<name>A0A670HNQ8_PODMU</name>
<protein>
    <submittedName>
        <fullName evidence="2">Uncharacterized protein</fullName>
    </submittedName>
</protein>
<evidence type="ECO:0000313" key="3">
    <source>
        <dbReference type="Proteomes" id="UP000472272"/>
    </source>
</evidence>
<reference evidence="2 3" key="1">
    <citation type="journal article" date="2019" name="Proc. Natl. Acad. Sci. U.S.A.">
        <title>Regulatory changes in pterin and carotenoid genes underlie balanced color polymorphisms in the wall lizard.</title>
        <authorList>
            <person name="Andrade P."/>
            <person name="Pinho C."/>
            <person name="Perez I de Lanuza G."/>
            <person name="Afonso S."/>
            <person name="Brejcha J."/>
            <person name="Rubin C.J."/>
            <person name="Wallerman O."/>
            <person name="Pereira P."/>
            <person name="Sabatino S.J."/>
            <person name="Bellati A."/>
            <person name="Pellitteri-Rosa D."/>
            <person name="Bosakova Z."/>
            <person name="Bunikis I."/>
            <person name="Carretero M.A."/>
            <person name="Feiner N."/>
            <person name="Marsik P."/>
            <person name="Pauperio F."/>
            <person name="Salvi D."/>
            <person name="Soler L."/>
            <person name="While G.M."/>
            <person name="Uller T."/>
            <person name="Font E."/>
            <person name="Andersson L."/>
            <person name="Carneiro M."/>
        </authorList>
    </citation>
    <scope>NUCLEOTIDE SEQUENCE</scope>
</reference>
<reference evidence="2" key="2">
    <citation type="submission" date="2025-08" db="UniProtKB">
        <authorList>
            <consortium name="Ensembl"/>
        </authorList>
    </citation>
    <scope>IDENTIFICATION</scope>
</reference>
<accession>A0A670HNQ8</accession>
<sequence>MPGTPVFHCLPWFGQTHAGSFENTVQPSRPLLPVPSIFPNIRVFSRESSLLMRWPKYWSLSFRLCPSSEHSGLISFRMDRFDLLAVHGTLKSLLQHHNSNASILRQSAFFMVQLSLPYITTGETIAFTIRTFVGKVMSLLFKMLSKMLRILTGEQQAYSLTPAQFPSESARTELQEAHSWASTPFLFAPARRWERPARVSPRRLQEAPPGALACSYLPACRCQTGRRLWNLASGPGVRLCARGPTRAQVIGASAPAPRGPAASEGGAGGEGGRHLLGWRCRDLHPAAPPGREEAAAAAAAAETAPGLGRSEC</sequence>
<dbReference type="AlphaFoldDB" id="A0A670HNQ8"/>
<feature type="region of interest" description="Disordered" evidence="1">
    <location>
        <begin position="281"/>
        <end position="312"/>
    </location>
</feature>
<evidence type="ECO:0000313" key="2">
    <source>
        <dbReference type="Ensembl" id="ENSPMRP00000001494.1"/>
    </source>
</evidence>